<dbReference type="PANTHER" id="PTHR31286:SF79">
    <property type="entry name" value="N-6 ADENINE-SPECIFIC DNA METHYLASE"/>
    <property type="match status" value="1"/>
</dbReference>
<proteinExistence type="predicted"/>
<feature type="domain" description="DUF4283" evidence="2">
    <location>
        <begin position="85"/>
        <end position="172"/>
    </location>
</feature>
<evidence type="ECO:0000259" key="2">
    <source>
        <dbReference type="Pfam" id="PF14111"/>
    </source>
</evidence>
<keyword evidence="4" id="KW-1185">Reference proteome</keyword>
<dbReference type="Pfam" id="PF14111">
    <property type="entry name" value="DUF4283"/>
    <property type="match status" value="1"/>
</dbReference>
<protein>
    <recommendedName>
        <fullName evidence="2">DUF4283 domain-containing protein</fullName>
    </recommendedName>
</protein>
<dbReference type="PANTHER" id="PTHR31286">
    <property type="entry name" value="GLYCINE-RICH CELL WALL STRUCTURAL PROTEIN 1.8-LIKE"/>
    <property type="match status" value="1"/>
</dbReference>
<dbReference type="AlphaFoldDB" id="A0AAF1A468"/>
<feature type="compositionally biased region" description="Polar residues" evidence="1">
    <location>
        <begin position="424"/>
        <end position="438"/>
    </location>
</feature>
<evidence type="ECO:0000256" key="1">
    <source>
        <dbReference type="SAM" id="MobiDB-lite"/>
    </source>
</evidence>
<gene>
    <name evidence="3" type="ORF">MTR67_053675</name>
</gene>
<reference evidence="3" key="1">
    <citation type="submission" date="2023-08" db="EMBL/GenBank/DDBJ databases">
        <title>A de novo genome assembly of Solanum verrucosum Schlechtendal, a Mexican diploid species geographically isolated from the other diploid A-genome species in potato relatives.</title>
        <authorList>
            <person name="Hosaka K."/>
        </authorList>
    </citation>
    <scope>NUCLEOTIDE SEQUENCE</scope>
    <source>
        <tissue evidence="3">Young leaves</tissue>
    </source>
</reference>
<feature type="compositionally biased region" description="Basic and acidic residues" evidence="1">
    <location>
        <begin position="627"/>
        <end position="636"/>
    </location>
</feature>
<dbReference type="Proteomes" id="UP001234989">
    <property type="component" value="Chromosome 12"/>
</dbReference>
<dbReference type="EMBL" id="CP133623">
    <property type="protein sequence ID" value="WMV60290.1"/>
    <property type="molecule type" value="Genomic_DNA"/>
</dbReference>
<evidence type="ECO:0000313" key="4">
    <source>
        <dbReference type="Proteomes" id="UP001234989"/>
    </source>
</evidence>
<name>A0AAF1A468_SOLVR</name>
<organism evidence="3 4">
    <name type="scientific">Solanum verrucosum</name>
    <dbReference type="NCBI Taxonomy" id="315347"/>
    <lineage>
        <taxon>Eukaryota</taxon>
        <taxon>Viridiplantae</taxon>
        <taxon>Streptophyta</taxon>
        <taxon>Embryophyta</taxon>
        <taxon>Tracheophyta</taxon>
        <taxon>Spermatophyta</taxon>
        <taxon>Magnoliopsida</taxon>
        <taxon>eudicotyledons</taxon>
        <taxon>Gunneridae</taxon>
        <taxon>Pentapetalae</taxon>
        <taxon>asterids</taxon>
        <taxon>lamiids</taxon>
        <taxon>Solanales</taxon>
        <taxon>Solanaceae</taxon>
        <taxon>Solanoideae</taxon>
        <taxon>Solaneae</taxon>
        <taxon>Solanum</taxon>
    </lineage>
</organism>
<feature type="region of interest" description="Disordered" evidence="1">
    <location>
        <begin position="419"/>
        <end position="438"/>
    </location>
</feature>
<dbReference type="InterPro" id="IPR025558">
    <property type="entry name" value="DUF4283"/>
</dbReference>
<dbReference type="InterPro" id="IPR040256">
    <property type="entry name" value="At4g02000-like"/>
</dbReference>
<sequence>MVGLAGGQPPPVVTQSLSDFPPLNPKPNLNPICVPNLPINLSFANTINQSTVQPIHDSLRKEITIVEGVPQIKWTEEEVNQMTQIEDIQYAVIGKFTFDWLNMEELRNLIPQQCGIKGGCQIGLFLNKHVLIRLSQQDDFINLISKGAFYITCKDGYAYLMRTLIYDSRFKVNAETSMAMAWISFPNLLPTFFVKECLFSIAAAVGKPIQLDQATINKTRPSCARVKVLVNLKGTFPKVVKMNIEDEKTGEVRTTMVEIKYDYVPKYCGECKMQGHDREDCRVLKQSKGKEEHKFQHVNHNIQNTQIMQDTQPKQIPRLQTGKAKVLSSGRVVGNPGNWNVVKDKRIFVNSDKQSPLVIANKFQALVDRETMQADCSTQGNNTNIMSSHQQTNKEDNEKGCNKSTNGWVAKVFGPSLQKEKSPVVSSTGKGKNSATVNNVPDQQQIKKVEQLKGEANVNMTSTEENEKIQITEEVKGEHVIDSCSNNCNNQALPGNPDHGKEVSNSTNICLVDSGEIEQIEFENDRLALVEIPEAMQIDESQMIRMESPNRVLHDIVSHNIGETPIVEAAYLNQIAQGITEAEMSDDLLENVSTEADLSPKILKAARKGKKQGNGEHIQSIRVQPKRTRETPKKYQ</sequence>
<evidence type="ECO:0000313" key="3">
    <source>
        <dbReference type="EMBL" id="WMV60290.1"/>
    </source>
</evidence>
<feature type="region of interest" description="Disordered" evidence="1">
    <location>
        <begin position="607"/>
        <end position="636"/>
    </location>
</feature>
<accession>A0AAF1A468</accession>